<dbReference type="Proteomes" id="UP000823933">
    <property type="component" value="Unassembled WGS sequence"/>
</dbReference>
<sequence>MLKKSFWVPYPDGSVYPTVSKAHQAIADYCAQNGFSCAFHGDDEVLIDGKAYDIYRGYETGSRGNYGVKCREK</sequence>
<organism evidence="1 2">
    <name type="scientific">Candidatus Faecalibacterium intestinigallinarum</name>
    <dbReference type="NCBI Taxonomy" id="2838581"/>
    <lineage>
        <taxon>Bacteria</taxon>
        <taxon>Bacillati</taxon>
        <taxon>Bacillota</taxon>
        <taxon>Clostridia</taxon>
        <taxon>Eubacteriales</taxon>
        <taxon>Oscillospiraceae</taxon>
        <taxon>Faecalibacterium</taxon>
    </lineage>
</organism>
<comment type="caution">
    <text evidence="1">The sequence shown here is derived from an EMBL/GenBank/DDBJ whole genome shotgun (WGS) entry which is preliminary data.</text>
</comment>
<accession>A0A9D1QB62</accession>
<dbReference type="AlphaFoldDB" id="A0A9D1QB62"/>
<evidence type="ECO:0000313" key="2">
    <source>
        <dbReference type="Proteomes" id="UP000823933"/>
    </source>
</evidence>
<gene>
    <name evidence="1" type="ORF">H9890_06005</name>
</gene>
<dbReference type="EMBL" id="DXHQ01000071">
    <property type="protein sequence ID" value="HIW08937.1"/>
    <property type="molecule type" value="Genomic_DNA"/>
</dbReference>
<reference evidence="1" key="2">
    <citation type="submission" date="2021-04" db="EMBL/GenBank/DDBJ databases">
        <authorList>
            <person name="Gilroy R."/>
        </authorList>
    </citation>
    <scope>NUCLEOTIDE SEQUENCE</scope>
    <source>
        <strain evidence="1">ChiHcolR34-3080</strain>
    </source>
</reference>
<evidence type="ECO:0000313" key="1">
    <source>
        <dbReference type="EMBL" id="HIW08937.1"/>
    </source>
</evidence>
<proteinExistence type="predicted"/>
<name>A0A9D1QB62_9FIRM</name>
<protein>
    <submittedName>
        <fullName evidence="1">DUF4318 domain-containing protein</fullName>
    </submittedName>
</protein>
<reference evidence="1" key="1">
    <citation type="journal article" date="2021" name="PeerJ">
        <title>Extensive microbial diversity within the chicken gut microbiome revealed by metagenomics and culture.</title>
        <authorList>
            <person name="Gilroy R."/>
            <person name="Ravi A."/>
            <person name="Getino M."/>
            <person name="Pursley I."/>
            <person name="Horton D.L."/>
            <person name="Alikhan N.F."/>
            <person name="Baker D."/>
            <person name="Gharbi K."/>
            <person name="Hall N."/>
            <person name="Watson M."/>
            <person name="Adriaenssens E.M."/>
            <person name="Foster-Nyarko E."/>
            <person name="Jarju S."/>
            <person name="Secka A."/>
            <person name="Antonio M."/>
            <person name="Oren A."/>
            <person name="Chaudhuri R.R."/>
            <person name="La Ragione R."/>
            <person name="Hildebrand F."/>
            <person name="Pallen M.J."/>
        </authorList>
    </citation>
    <scope>NUCLEOTIDE SEQUENCE</scope>
    <source>
        <strain evidence="1">ChiHcolR34-3080</strain>
    </source>
</reference>